<dbReference type="VEuPathDB" id="ToxoDB:ENH_00026510"/>
<dbReference type="EMBL" id="HG723041">
    <property type="protein sequence ID" value="CDJ64979.1"/>
    <property type="molecule type" value="Genomic_DNA"/>
</dbReference>
<keyword evidence="4" id="KW-0418">Kinase</keyword>
<dbReference type="Gene3D" id="1.10.510.10">
    <property type="entry name" value="Transferase(Phosphotransferase) domain 1"/>
    <property type="match status" value="1"/>
</dbReference>
<evidence type="ECO:0000313" key="5">
    <source>
        <dbReference type="Proteomes" id="UP000030754"/>
    </source>
</evidence>
<keyword evidence="5" id="KW-1185">Reference proteome</keyword>
<sequence>MSVNTTGMVPSLSYKPPFVTVEPLQPAAAHDVYSVHGYSPEFDTILSGEKRRGYPGRLLALAVVGVCYMVAVQIGSMALLNGLPRFAPQLSYIETQELSVQGGHDWPFEDSQLGFHASDHAGTSEETETATATVATDDESSGDPDLVGSRPGLDSTSSLTLFGHGEDTMPEGPHSSNTPLNCLQSELLKLPTAEEAEAAMPASAIVGKKFLAASLPQEEEDELEFEETDEIAAAAAAVAITVTEGNSERLIGASVEIEDTRPCAAASVEPAVSRKALKVTRLLGRGVSSLVVEAVDEKAEQTFALRFQLLQQLQLSRDQAIRFTQEAFELEEKSITAAIGGDPADLVAQKKGLAVPLYTGRILGAPSLTQWGAFHVFSHVQLFERLHGSVQDIIRRRWWLPPQSKLYIAHRLLLQVLHLQAAKVTHNDLRLDNCFMRADGSFLLGDFGVSVPLGDAMHELSRVTIRYAEPQLLLELIKRLESDTTVMPALEGDLWSLGVILFELFTNGKLPYGFSDIRYDMDLMRARVEELLSQAEEDRRSLKPLLLRAEVPLRWQELIEKLLEPRRELRISWTEILASFPDLFDTMAG</sequence>
<reference evidence="4" key="2">
    <citation type="submission" date="2013-10" db="EMBL/GenBank/DDBJ databases">
        <authorList>
            <person name="Aslett M."/>
        </authorList>
    </citation>
    <scope>NUCLEOTIDE SEQUENCE [LARGE SCALE GENOMIC DNA]</scope>
    <source>
        <strain evidence="4">Houghton</strain>
    </source>
</reference>
<organism evidence="4 5">
    <name type="scientific">Eimeria necatrix</name>
    <dbReference type="NCBI Taxonomy" id="51315"/>
    <lineage>
        <taxon>Eukaryota</taxon>
        <taxon>Sar</taxon>
        <taxon>Alveolata</taxon>
        <taxon>Apicomplexa</taxon>
        <taxon>Conoidasida</taxon>
        <taxon>Coccidia</taxon>
        <taxon>Eucoccidiorida</taxon>
        <taxon>Eimeriorina</taxon>
        <taxon>Eimeriidae</taxon>
        <taxon>Eimeria</taxon>
    </lineage>
</organism>
<dbReference type="GO" id="GO:0044773">
    <property type="term" value="P:mitotic DNA damage checkpoint signaling"/>
    <property type="evidence" value="ECO:0007669"/>
    <property type="project" value="TreeGrafter"/>
</dbReference>
<accession>U6MR67</accession>
<keyword evidence="4" id="KW-0808">Transferase</keyword>
<dbReference type="GO" id="GO:0005634">
    <property type="term" value="C:nucleus"/>
    <property type="evidence" value="ECO:0007669"/>
    <property type="project" value="TreeGrafter"/>
</dbReference>
<gene>
    <name evidence="4" type="ORF">ENH_00026510</name>
</gene>
<keyword evidence="2" id="KW-0812">Transmembrane</keyword>
<dbReference type="SUPFAM" id="SSF56112">
    <property type="entry name" value="Protein kinase-like (PK-like)"/>
    <property type="match status" value="1"/>
</dbReference>
<keyword evidence="2" id="KW-1133">Transmembrane helix</keyword>
<evidence type="ECO:0000256" key="2">
    <source>
        <dbReference type="SAM" id="Phobius"/>
    </source>
</evidence>
<dbReference type="PROSITE" id="PS50011">
    <property type="entry name" value="PROTEIN_KINASE_DOM"/>
    <property type="match status" value="1"/>
</dbReference>
<dbReference type="RefSeq" id="XP_013433446.1">
    <property type="nucleotide sequence ID" value="XM_013577992.1"/>
</dbReference>
<dbReference type="InterPro" id="IPR000719">
    <property type="entry name" value="Prot_kinase_dom"/>
</dbReference>
<dbReference type="Pfam" id="PF00069">
    <property type="entry name" value="Pkinase"/>
    <property type="match status" value="1"/>
</dbReference>
<dbReference type="PANTHER" id="PTHR44167:SF24">
    <property type="entry name" value="SERINE_THREONINE-PROTEIN KINASE CHK2"/>
    <property type="match status" value="1"/>
</dbReference>
<dbReference type="Proteomes" id="UP000030754">
    <property type="component" value="Unassembled WGS sequence"/>
</dbReference>
<dbReference type="OrthoDB" id="3256376at2759"/>
<feature type="domain" description="Protein kinase" evidence="3">
    <location>
        <begin position="277"/>
        <end position="583"/>
    </location>
</feature>
<proteinExistence type="predicted"/>
<evidence type="ECO:0000256" key="1">
    <source>
        <dbReference type="SAM" id="MobiDB-lite"/>
    </source>
</evidence>
<feature type="transmembrane region" description="Helical" evidence="2">
    <location>
        <begin position="58"/>
        <end position="80"/>
    </location>
</feature>
<dbReference type="PANTHER" id="PTHR44167">
    <property type="entry name" value="OVARIAN-SPECIFIC SERINE/THREONINE-PROTEIN KINASE LOK-RELATED"/>
    <property type="match status" value="1"/>
</dbReference>
<dbReference type="InterPro" id="IPR011009">
    <property type="entry name" value="Kinase-like_dom_sf"/>
</dbReference>
<keyword evidence="2" id="KW-0472">Membrane</keyword>
<evidence type="ECO:0000259" key="3">
    <source>
        <dbReference type="PROSITE" id="PS50011"/>
    </source>
</evidence>
<evidence type="ECO:0000313" key="4">
    <source>
        <dbReference type="EMBL" id="CDJ64979.1"/>
    </source>
</evidence>
<dbReference type="EC" id="2.7.11.17" evidence="4"/>
<name>U6MR67_9EIME</name>
<dbReference type="GO" id="GO:0004683">
    <property type="term" value="F:calcium/calmodulin-dependent protein kinase activity"/>
    <property type="evidence" value="ECO:0007669"/>
    <property type="project" value="UniProtKB-EC"/>
</dbReference>
<reference evidence="4" key="1">
    <citation type="submission" date="2013-10" db="EMBL/GenBank/DDBJ databases">
        <title>Genomic analysis of the causative agents of coccidiosis in chickens.</title>
        <authorList>
            <person name="Reid A.J."/>
            <person name="Blake D."/>
            <person name="Billington K."/>
            <person name="Browne H."/>
            <person name="Dunn M."/>
            <person name="Hung S."/>
            <person name="Kawahara F."/>
            <person name="Miranda-Saavedra D."/>
            <person name="Mourier T."/>
            <person name="Nagra H."/>
            <person name="Otto T.D."/>
            <person name="Rawlings N."/>
            <person name="Sanchez A."/>
            <person name="Sanders M."/>
            <person name="Subramaniam C."/>
            <person name="Tay Y."/>
            <person name="Dear P."/>
            <person name="Doerig C."/>
            <person name="Gruber A."/>
            <person name="Parkinson J."/>
            <person name="Shirley M."/>
            <person name="Wan K.L."/>
            <person name="Berriman M."/>
            <person name="Tomley F."/>
            <person name="Pain A."/>
        </authorList>
    </citation>
    <scope>NUCLEOTIDE SEQUENCE [LARGE SCALE GENOMIC DNA]</scope>
    <source>
        <strain evidence="4">Houghton</strain>
    </source>
</reference>
<dbReference type="GO" id="GO:0005524">
    <property type="term" value="F:ATP binding"/>
    <property type="evidence" value="ECO:0007669"/>
    <property type="project" value="InterPro"/>
</dbReference>
<dbReference type="GeneID" id="25472819"/>
<feature type="region of interest" description="Disordered" evidence="1">
    <location>
        <begin position="109"/>
        <end position="177"/>
    </location>
</feature>
<dbReference type="AlphaFoldDB" id="U6MR67"/>
<dbReference type="SMART" id="SM00220">
    <property type="entry name" value="S_TKc"/>
    <property type="match status" value="1"/>
</dbReference>
<protein>
    <submittedName>
        <fullName evidence="4">Protein kinase domain-containing protein, related</fullName>
        <ecNumber evidence="4">2.7.11.17</ecNumber>
    </submittedName>
</protein>